<evidence type="ECO:0008006" key="4">
    <source>
        <dbReference type="Google" id="ProtNLM"/>
    </source>
</evidence>
<accession>A0A5D0HKN8</accession>
<evidence type="ECO:0000313" key="3">
    <source>
        <dbReference type="Proteomes" id="UP000323930"/>
    </source>
</evidence>
<feature type="transmembrane region" description="Helical" evidence="1">
    <location>
        <begin position="9"/>
        <end position="29"/>
    </location>
</feature>
<dbReference type="RefSeq" id="WP_148544845.1">
    <property type="nucleotide sequence ID" value="NZ_VSDQ01000718.1"/>
</dbReference>
<keyword evidence="1" id="KW-0472">Membrane</keyword>
<dbReference type="OrthoDB" id="1426759at2"/>
<sequence>MKKLIIKSLVYFVLLLLVLEIIVRIFHLAKDNPIRFIDAHNVEKWKPNQEGYSVTGNRKQNVAKYHINKSGFNSYREFAPAKDKIEIALVGDSFVEGFHQDYNNSIGKKIETELNDAVEVYEYGYAGYDFADQLHLIEAYKEDFNLIDKVYIYLKFKDDLKRDEYKVSYARMQLETPLNKALREVKLLVYTQNIGFLDSAKSLMGKVLSFGKLKKSKKGKEEKQNKNELYISNFNNLVEKYNYNKDKFVLFFEGGDEVPNEFLSFLNENKFKYINLSQAFEKSKFPVTLIYDKHWNNHGRDIVAQEIASYHKQNQ</sequence>
<reference evidence="2 3" key="1">
    <citation type="submission" date="2019-08" db="EMBL/GenBank/DDBJ databases">
        <title>Seonamhaeicola sediminis sp. nov., isolated from marine sediment.</title>
        <authorList>
            <person name="Cao W.R."/>
        </authorList>
    </citation>
    <scope>NUCLEOTIDE SEQUENCE [LARGE SCALE GENOMIC DNA]</scope>
    <source>
        <strain evidence="2 3">B011</strain>
    </source>
</reference>
<gene>
    <name evidence="2" type="ORF">FUA24_20110</name>
</gene>
<dbReference type="GO" id="GO:0016788">
    <property type="term" value="F:hydrolase activity, acting on ester bonds"/>
    <property type="evidence" value="ECO:0007669"/>
    <property type="project" value="UniProtKB-ARBA"/>
</dbReference>
<keyword evidence="1" id="KW-0812">Transmembrane</keyword>
<protein>
    <recommendedName>
        <fullName evidence="4">SGNH/GDSL hydrolase family protein</fullName>
    </recommendedName>
</protein>
<name>A0A5D0HKN8_9FLAO</name>
<dbReference type="InterPro" id="IPR036514">
    <property type="entry name" value="SGNH_hydro_sf"/>
</dbReference>
<evidence type="ECO:0000256" key="1">
    <source>
        <dbReference type="SAM" id="Phobius"/>
    </source>
</evidence>
<dbReference type="Gene3D" id="3.40.50.1110">
    <property type="entry name" value="SGNH hydrolase"/>
    <property type="match status" value="1"/>
</dbReference>
<keyword evidence="1" id="KW-1133">Transmembrane helix</keyword>
<keyword evidence="3" id="KW-1185">Reference proteome</keyword>
<evidence type="ECO:0000313" key="2">
    <source>
        <dbReference type="EMBL" id="TYA71858.1"/>
    </source>
</evidence>
<organism evidence="2 3">
    <name type="scientific">Seonamhaeicola marinus</name>
    <dbReference type="NCBI Taxonomy" id="1912246"/>
    <lineage>
        <taxon>Bacteria</taxon>
        <taxon>Pseudomonadati</taxon>
        <taxon>Bacteroidota</taxon>
        <taxon>Flavobacteriia</taxon>
        <taxon>Flavobacteriales</taxon>
        <taxon>Flavobacteriaceae</taxon>
    </lineage>
</organism>
<dbReference type="Proteomes" id="UP000323930">
    <property type="component" value="Unassembled WGS sequence"/>
</dbReference>
<dbReference type="EMBL" id="VSDQ01000718">
    <property type="protein sequence ID" value="TYA71858.1"/>
    <property type="molecule type" value="Genomic_DNA"/>
</dbReference>
<proteinExistence type="predicted"/>
<dbReference type="AlphaFoldDB" id="A0A5D0HKN8"/>
<comment type="caution">
    <text evidence="2">The sequence shown here is derived from an EMBL/GenBank/DDBJ whole genome shotgun (WGS) entry which is preliminary data.</text>
</comment>
<dbReference type="SUPFAM" id="SSF52266">
    <property type="entry name" value="SGNH hydrolase"/>
    <property type="match status" value="1"/>
</dbReference>